<dbReference type="Pfam" id="PF04403">
    <property type="entry name" value="PqiA"/>
    <property type="match status" value="1"/>
</dbReference>
<protein>
    <submittedName>
        <fullName evidence="2">Paraquat-inducible protein A</fullName>
    </submittedName>
</protein>
<dbReference type="InterPro" id="IPR007498">
    <property type="entry name" value="PqiA-like"/>
</dbReference>
<feature type="transmembrane region" description="Helical" evidence="1">
    <location>
        <begin position="48"/>
        <end position="68"/>
    </location>
</feature>
<comment type="caution">
    <text evidence="2">The sequence shown here is derived from an EMBL/GenBank/DDBJ whole genome shotgun (WGS) entry which is preliminary data.</text>
</comment>
<dbReference type="EMBL" id="QJTC01000019">
    <property type="protein sequence ID" value="PYE75834.1"/>
    <property type="molecule type" value="Genomic_DNA"/>
</dbReference>
<sequence>MIEAPHLIVCESCDAVYRRTALRPREVARCSRCGGELARPSGEQSHRLLPLTLASLAMFVVANVFPIVEIELRGLRSRTTLTGAVVALATEGQLLVASLVMLTTLVFPLLQMLSLVWLLVPLARRRRPAGFVPVVQTLQTLRPWGMVEVFLLGVLVALVKLSGLATVLPGPALWGFVALTVLMTMVLSFDPRGFWDMSRQLGSEPGGSAA</sequence>
<dbReference type="RefSeq" id="WP_110466290.1">
    <property type="nucleotide sequence ID" value="NZ_JAMOFZ010000023.1"/>
</dbReference>
<keyword evidence="1" id="KW-0472">Membrane</keyword>
<evidence type="ECO:0000313" key="2">
    <source>
        <dbReference type="EMBL" id="PYE75834.1"/>
    </source>
</evidence>
<organism evidence="2 3">
    <name type="scientific">Xylophilus ampelinus</name>
    <dbReference type="NCBI Taxonomy" id="54067"/>
    <lineage>
        <taxon>Bacteria</taxon>
        <taxon>Pseudomonadati</taxon>
        <taxon>Pseudomonadota</taxon>
        <taxon>Betaproteobacteria</taxon>
        <taxon>Burkholderiales</taxon>
        <taxon>Xylophilus</taxon>
    </lineage>
</organism>
<dbReference type="Proteomes" id="UP000247540">
    <property type="component" value="Unassembled WGS sequence"/>
</dbReference>
<dbReference type="OrthoDB" id="9807787at2"/>
<evidence type="ECO:0000256" key="1">
    <source>
        <dbReference type="SAM" id="Phobius"/>
    </source>
</evidence>
<keyword evidence="3" id="KW-1185">Reference proteome</keyword>
<gene>
    <name evidence="2" type="ORF">DFQ15_11922</name>
</gene>
<keyword evidence="1" id="KW-0812">Transmembrane</keyword>
<accession>A0A318SIN5</accession>
<feature type="transmembrane region" description="Helical" evidence="1">
    <location>
        <begin position="94"/>
        <end position="120"/>
    </location>
</feature>
<name>A0A318SIN5_9BURK</name>
<feature type="transmembrane region" description="Helical" evidence="1">
    <location>
        <begin position="141"/>
        <end position="159"/>
    </location>
</feature>
<keyword evidence="1" id="KW-1133">Transmembrane helix</keyword>
<feature type="transmembrane region" description="Helical" evidence="1">
    <location>
        <begin position="171"/>
        <end position="189"/>
    </location>
</feature>
<proteinExistence type="predicted"/>
<evidence type="ECO:0000313" key="3">
    <source>
        <dbReference type="Proteomes" id="UP000247540"/>
    </source>
</evidence>
<reference evidence="2 3" key="1">
    <citation type="submission" date="2018-06" db="EMBL/GenBank/DDBJ databases">
        <title>Genomic Encyclopedia of Type Strains, Phase III (KMG-III): the genomes of soil and plant-associated and newly described type strains.</title>
        <authorList>
            <person name="Whitman W."/>
        </authorList>
    </citation>
    <scope>NUCLEOTIDE SEQUENCE [LARGE SCALE GENOMIC DNA]</scope>
    <source>
        <strain evidence="2 3">CECT 7646</strain>
    </source>
</reference>
<dbReference type="AlphaFoldDB" id="A0A318SIN5"/>